<evidence type="ECO:0000256" key="5">
    <source>
        <dbReference type="SAM" id="MobiDB-lite"/>
    </source>
</evidence>
<dbReference type="InterPro" id="IPR005234">
    <property type="entry name" value="ScpB_csome_segregation"/>
</dbReference>
<keyword evidence="3" id="KW-0159">Chromosome partition</keyword>
<keyword evidence="4" id="KW-0131">Cell cycle</keyword>
<dbReference type="EMBL" id="JACCAE010000001">
    <property type="protein sequence ID" value="NYF96698.1"/>
    <property type="molecule type" value="Genomic_DNA"/>
</dbReference>
<feature type="region of interest" description="Disordered" evidence="5">
    <location>
        <begin position="1"/>
        <end position="22"/>
    </location>
</feature>
<protein>
    <submittedName>
        <fullName evidence="6">Segregation and condensation protein B</fullName>
    </submittedName>
</protein>
<dbReference type="Pfam" id="PF04079">
    <property type="entry name" value="SMC_ScpB"/>
    <property type="match status" value="1"/>
</dbReference>
<reference evidence="6 7" key="1">
    <citation type="submission" date="2020-07" db="EMBL/GenBank/DDBJ databases">
        <title>Sequencing the genomes of 1000 actinobacteria strains.</title>
        <authorList>
            <person name="Klenk H.-P."/>
        </authorList>
    </citation>
    <scope>NUCLEOTIDE SEQUENCE [LARGE SCALE GENOMIC DNA]</scope>
    <source>
        <strain evidence="6 7">DSM 26154</strain>
    </source>
</reference>
<dbReference type="Proteomes" id="UP000554054">
    <property type="component" value="Unassembled WGS sequence"/>
</dbReference>
<name>A0A852VM57_9MICO</name>
<dbReference type="AlphaFoldDB" id="A0A852VM57"/>
<sequence>MSEPTDRADLPEEADVASGPEGEDVQVAFDVGELPGGAKGAIEAVLMVVEEPVSDFALASVLELPVEEVRTLLTTIELEYAGGDHGFTVRNVGGGWRFYSHAAYAPVVERFILDGQQAKLTRASLETLAVIAYRQPVSRARIGAVRGVNVDGVVRTLLTRGLITEVTKDEESGATLYGTTPYFLERMGLNSLDDLPPLAPYLPDAAVLDDLVSEARP</sequence>
<accession>A0A852VM57</accession>
<dbReference type="RefSeq" id="WP_185989715.1">
    <property type="nucleotide sequence ID" value="NZ_JACCAE010000001.1"/>
</dbReference>
<proteinExistence type="predicted"/>
<dbReference type="SUPFAM" id="SSF46785">
    <property type="entry name" value="Winged helix' DNA-binding domain"/>
    <property type="match status" value="2"/>
</dbReference>
<gene>
    <name evidence="6" type="ORF">BJY20_000090</name>
</gene>
<evidence type="ECO:0000313" key="7">
    <source>
        <dbReference type="Proteomes" id="UP000554054"/>
    </source>
</evidence>
<evidence type="ECO:0000256" key="2">
    <source>
        <dbReference type="ARBA" id="ARBA00022618"/>
    </source>
</evidence>
<feature type="compositionally biased region" description="Basic and acidic residues" evidence="5">
    <location>
        <begin position="1"/>
        <end position="10"/>
    </location>
</feature>
<dbReference type="Gene3D" id="1.10.10.10">
    <property type="entry name" value="Winged helix-like DNA-binding domain superfamily/Winged helix DNA-binding domain"/>
    <property type="match status" value="2"/>
</dbReference>
<evidence type="ECO:0000256" key="4">
    <source>
        <dbReference type="ARBA" id="ARBA00023306"/>
    </source>
</evidence>
<dbReference type="NCBIfam" id="TIGR00281">
    <property type="entry name" value="SMC-Scp complex subunit ScpB"/>
    <property type="match status" value="1"/>
</dbReference>
<keyword evidence="2" id="KW-0132">Cell division</keyword>
<dbReference type="PANTHER" id="PTHR34298:SF2">
    <property type="entry name" value="SEGREGATION AND CONDENSATION PROTEIN B"/>
    <property type="match status" value="1"/>
</dbReference>
<dbReference type="GO" id="GO:0051304">
    <property type="term" value="P:chromosome separation"/>
    <property type="evidence" value="ECO:0007669"/>
    <property type="project" value="InterPro"/>
</dbReference>
<keyword evidence="7" id="KW-1185">Reference proteome</keyword>
<dbReference type="GO" id="GO:0051301">
    <property type="term" value="P:cell division"/>
    <property type="evidence" value="ECO:0007669"/>
    <property type="project" value="UniProtKB-KW"/>
</dbReference>
<dbReference type="InterPro" id="IPR036388">
    <property type="entry name" value="WH-like_DNA-bd_sf"/>
</dbReference>
<dbReference type="PANTHER" id="PTHR34298">
    <property type="entry name" value="SEGREGATION AND CONDENSATION PROTEIN B"/>
    <property type="match status" value="1"/>
</dbReference>
<dbReference type="InterPro" id="IPR036390">
    <property type="entry name" value="WH_DNA-bd_sf"/>
</dbReference>
<evidence type="ECO:0000313" key="6">
    <source>
        <dbReference type="EMBL" id="NYF96698.1"/>
    </source>
</evidence>
<evidence type="ECO:0000256" key="3">
    <source>
        <dbReference type="ARBA" id="ARBA00022829"/>
    </source>
</evidence>
<organism evidence="6 7">
    <name type="scientific">Janibacter cremeus</name>
    <dbReference type="NCBI Taxonomy" id="1285192"/>
    <lineage>
        <taxon>Bacteria</taxon>
        <taxon>Bacillati</taxon>
        <taxon>Actinomycetota</taxon>
        <taxon>Actinomycetes</taxon>
        <taxon>Micrococcales</taxon>
        <taxon>Intrasporangiaceae</taxon>
        <taxon>Janibacter</taxon>
    </lineage>
</organism>
<keyword evidence="1" id="KW-0963">Cytoplasm</keyword>
<evidence type="ECO:0000256" key="1">
    <source>
        <dbReference type="ARBA" id="ARBA00022490"/>
    </source>
</evidence>
<comment type="caution">
    <text evidence="6">The sequence shown here is derived from an EMBL/GenBank/DDBJ whole genome shotgun (WGS) entry which is preliminary data.</text>
</comment>